<dbReference type="Gene3D" id="3.40.640.10">
    <property type="entry name" value="Type I PLP-dependent aspartate aminotransferase-like (Major domain)"/>
    <property type="match status" value="1"/>
</dbReference>
<dbReference type="Pfam" id="PF01212">
    <property type="entry name" value="Beta_elim_lyase"/>
    <property type="match status" value="1"/>
</dbReference>
<keyword evidence="7" id="KW-1185">Reference proteome</keyword>
<evidence type="ECO:0000256" key="2">
    <source>
        <dbReference type="ARBA" id="ARBA00006966"/>
    </source>
</evidence>
<dbReference type="EMBL" id="JAMZEK010000001">
    <property type="protein sequence ID" value="MCP1373502.1"/>
    <property type="molecule type" value="Genomic_DNA"/>
</dbReference>
<dbReference type="InterPro" id="IPR015422">
    <property type="entry name" value="PyrdxlP-dep_Trfase_small"/>
</dbReference>
<proteinExistence type="inferred from homology"/>
<evidence type="ECO:0000313" key="7">
    <source>
        <dbReference type="Proteomes" id="UP001204615"/>
    </source>
</evidence>
<dbReference type="InterPro" id="IPR015421">
    <property type="entry name" value="PyrdxlP-dep_Trfase_major"/>
</dbReference>
<keyword evidence="6" id="KW-0456">Lyase</keyword>
<sequence length="338" mass="36273">MAWVDLRSDTVTQPTAAMRAAMVEAAVGDDVYGEDPTVNALQQRLADDLGFEAGLFVPTGTQSNLIGLMAHCERGDEYIVGADAHTYRWEGGGAAVLGSIQPQPIPQDADGTLPLEKVAAAIKPIDPHFPRTKILALENTWWGRALPLDYLAAARAFTRERGLGLHLDGARLFNAAVACGVPAREITQHFDSVSVCLSKGLGAPVGSVLVGSASLIEKARRWRKVAGGGWRQAGLLAAACTYALNHHIDRLADDHARAARLAEGLAAIPNVKLLGQHTNMVYVDVPVEQLRDLDVHLRARDIRIGIGYTPTLRLVTHLDVDDEGVARTVTAFEAFFAA</sequence>
<evidence type="ECO:0000256" key="4">
    <source>
        <dbReference type="ARBA" id="ARBA00022898"/>
    </source>
</evidence>
<dbReference type="NCBIfam" id="NF041359">
    <property type="entry name" value="GntG_guanitoxin"/>
    <property type="match status" value="1"/>
</dbReference>
<feature type="domain" description="Aromatic amino acid beta-eliminating lyase/threonine aldolase" evidence="5">
    <location>
        <begin position="5"/>
        <end position="285"/>
    </location>
</feature>
<dbReference type="GO" id="GO:0016829">
    <property type="term" value="F:lyase activity"/>
    <property type="evidence" value="ECO:0007669"/>
    <property type="project" value="UniProtKB-KW"/>
</dbReference>
<comment type="subunit">
    <text evidence="3">Homotetramer.</text>
</comment>
<dbReference type="InterPro" id="IPR001597">
    <property type="entry name" value="ArAA_b-elim_lyase/Thr_aldolase"/>
</dbReference>
<dbReference type="PANTHER" id="PTHR48097">
    <property type="entry name" value="L-THREONINE ALDOLASE-RELATED"/>
    <property type="match status" value="1"/>
</dbReference>
<dbReference type="InterPro" id="IPR023603">
    <property type="entry name" value="Low_specificity_L-TA-like"/>
</dbReference>
<reference evidence="6 7" key="1">
    <citation type="submission" date="2022-06" db="EMBL/GenBank/DDBJ databases">
        <title>Dyella sp. Sa strain:Sa Genome sequencing.</title>
        <authorList>
            <person name="Park S."/>
        </authorList>
    </citation>
    <scope>NUCLEOTIDE SEQUENCE [LARGE SCALE GENOMIC DNA]</scope>
    <source>
        <strain evidence="6 7">Sa</strain>
    </source>
</reference>
<evidence type="ECO:0000256" key="1">
    <source>
        <dbReference type="ARBA" id="ARBA00001933"/>
    </source>
</evidence>
<comment type="similarity">
    <text evidence="2">Belongs to the threonine aldolase family.</text>
</comment>
<dbReference type="CDD" id="cd06502">
    <property type="entry name" value="TA_like"/>
    <property type="match status" value="1"/>
</dbReference>
<dbReference type="SUPFAM" id="SSF53383">
    <property type="entry name" value="PLP-dependent transferases"/>
    <property type="match status" value="1"/>
</dbReference>
<comment type="caution">
    <text evidence="6">The sequence shown here is derived from an EMBL/GenBank/DDBJ whole genome shotgun (WGS) entry which is preliminary data.</text>
</comment>
<dbReference type="NCBIfam" id="NF007825">
    <property type="entry name" value="PRK10534.1"/>
    <property type="match status" value="1"/>
</dbReference>
<comment type="cofactor">
    <cofactor evidence="1">
        <name>pyridoxal 5'-phosphate</name>
        <dbReference type="ChEBI" id="CHEBI:597326"/>
    </cofactor>
</comment>
<name>A0ABT1FB51_9GAMM</name>
<accession>A0ABT1FB51</accession>
<organism evidence="6 7">
    <name type="scientific">Dyella lutea</name>
    <dbReference type="NCBI Taxonomy" id="2950441"/>
    <lineage>
        <taxon>Bacteria</taxon>
        <taxon>Pseudomonadati</taxon>
        <taxon>Pseudomonadota</taxon>
        <taxon>Gammaproteobacteria</taxon>
        <taxon>Lysobacterales</taxon>
        <taxon>Rhodanobacteraceae</taxon>
        <taxon>Dyella</taxon>
    </lineage>
</organism>
<dbReference type="Gene3D" id="3.90.1150.10">
    <property type="entry name" value="Aspartate Aminotransferase, domain 1"/>
    <property type="match status" value="1"/>
</dbReference>
<dbReference type="PIRSF" id="PIRSF017617">
    <property type="entry name" value="Thr_aldolase"/>
    <property type="match status" value="1"/>
</dbReference>
<evidence type="ECO:0000259" key="5">
    <source>
        <dbReference type="Pfam" id="PF01212"/>
    </source>
</evidence>
<dbReference type="InterPro" id="IPR015424">
    <property type="entry name" value="PyrdxlP-dep_Trfase"/>
</dbReference>
<dbReference type="PANTHER" id="PTHR48097:SF9">
    <property type="entry name" value="L-THREONINE ALDOLASE"/>
    <property type="match status" value="1"/>
</dbReference>
<dbReference type="Proteomes" id="UP001204615">
    <property type="component" value="Unassembled WGS sequence"/>
</dbReference>
<evidence type="ECO:0000256" key="3">
    <source>
        <dbReference type="ARBA" id="ARBA00011881"/>
    </source>
</evidence>
<protein>
    <submittedName>
        <fullName evidence="6">Low-specificity L-threonine aldolase</fullName>
        <ecNumber evidence="6">4.1.2.48</ecNumber>
    </submittedName>
</protein>
<dbReference type="RefSeq" id="WP_253565268.1">
    <property type="nucleotide sequence ID" value="NZ_JAMZEK010000001.1"/>
</dbReference>
<keyword evidence="4" id="KW-0663">Pyridoxal phosphate</keyword>
<gene>
    <name evidence="6" type="primary">ltaE</name>
    <name evidence="6" type="ORF">NC595_05465</name>
</gene>
<dbReference type="EC" id="4.1.2.48" evidence="6"/>
<evidence type="ECO:0000313" key="6">
    <source>
        <dbReference type="EMBL" id="MCP1373502.1"/>
    </source>
</evidence>